<organism evidence="2 3">
    <name type="scientific">Marinobacter nanhaiticus D15-8W</name>
    <dbReference type="NCBI Taxonomy" id="626887"/>
    <lineage>
        <taxon>Bacteria</taxon>
        <taxon>Pseudomonadati</taxon>
        <taxon>Pseudomonadota</taxon>
        <taxon>Gammaproteobacteria</taxon>
        <taxon>Pseudomonadales</taxon>
        <taxon>Marinobacteraceae</taxon>
        <taxon>Marinobacter</taxon>
    </lineage>
</organism>
<comment type="caution">
    <text evidence="2">The sequence shown here is derived from an EMBL/GenBank/DDBJ whole genome shotgun (WGS) entry which is preliminary data.</text>
</comment>
<evidence type="ECO:0000256" key="1">
    <source>
        <dbReference type="SAM" id="Phobius"/>
    </source>
</evidence>
<keyword evidence="1" id="KW-0472">Membrane</keyword>
<dbReference type="PATRIC" id="fig|626887.3.peg.3529"/>
<dbReference type="STRING" id="626887.J057_17660"/>
<dbReference type="EMBL" id="APLQ01000014">
    <property type="protein sequence ID" value="ENO13246.1"/>
    <property type="molecule type" value="Genomic_DNA"/>
</dbReference>
<protein>
    <recommendedName>
        <fullName evidence="4">DUF2214 domain-containing protein</fullName>
    </recommendedName>
</protein>
<accession>N6WNZ9</accession>
<feature type="transmembrane region" description="Helical" evidence="1">
    <location>
        <begin position="137"/>
        <end position="158"/>
    </location>
</feature>
<evidence type="ECO:0000313" key="3">
    <source>
        <dbReference type="Proteomes" id="UP000013165"/>
    </source>
</evidence>
<name>N6WNZ9_9GAMM</name>
<keyword evidence="1" id="KW-0812">Transmembrane</keyword>
<feature type="transmembrane region" description="Helical" evidence="1">
    <location>
        <begin position="95"/>
        <end position="116"/>
    </location>
</feature>
<evidence type="ECO:0008006" key="4">
    <source>
        <dbReference type="Google" id="ProtNLM"/>
    </source>
</evidence>
<feature type="transmembrane region" description="Helical" evidence="1">
    <location>
        <begin position="65"/>
        <end position="89"/>
    </location>
</feature>
<dbReference type="OrthoDB" id="7063120at2"/>
<keyword evidence="3" id="KW-1185">Reference proteome</keyword>
<dbReference type="eggNOG" id="ENOG5032YK1">
    <property type="taxonomic scope" value="Bacteria"/>
</dbReference>
<sequence length="161" mass="17295">MIEQVLVAIEGSAPVAALRQSIWAYPLVNAGHILGVALLVGGIVPLDLRLLGAWRAYPVAPFLHVLRATSALGLGLAIFCGLLLFATAATDYVHSWWFLSKMTVVLLGVINALFIVRVLANEDIQSLPLCSTMPASLRFGALISLLVWPVALVLGRFVGYF</sequence>
<proteinExistence type="predicted"/>
<gene>
    <name evidence="2" type="ORF">J057_17660</name>
</gene>
<dbReference type="Proteomes" id="UP000013165">
    <property type="component" value="Unassembled WGS sequence"/>
</dbReference>
<feature type="transmembrane region" description="Helical" evidence="1">
    <location>
        <begin position="22"/>
        <end position="44"/>
    </location>
</feature>
<dbReference type="AlphaFoldDB" id="N6WNZ9"/>
<dbReference type="RefSeq" id="WP_004581471.1">
    <property type="nucleotide sequence ID" value="NZ_AP028878.1"/>
</dbReference>
<evidence type="ECO:0000313" key="2">
    <source>
        <dbReference type="EMBL" id="ENO13246.1"/>
    </source>
</evidence>
<reference evidence="2 3" key="1">
    <citation type="journal article" date="2013" name="Genome Announc.">
        <title>Genome Sequence of the Polycyclic Aromatic Hydrocarbon-Degrading Bacterium Strain Marinobacter nanhaiticus D15-8WT.</title>
        <authorList>
            <person name="Cui Z."/>
            <person name="Gao W."/>
            <person name="Li Q."/>
            <person name="Xu G."/>
            <person name="Zheng L."/>
        </authorList>
    </citation>
    <scope>NUCLEOTIDE SEQUENCE [LARGE SCALE GENOMIC DNA]</scope>
    <source>
        <strain evidence="2 3">D15-8W</strain>
    </source>
</reference>
<dbReference type="HOGENOM" id="CLU_116250_1_0_6"/>
<keyword evidence="1" id="KW-1133">Transmembrane helix</keyword>